<evidence type="ECO:0000256" key="1">
    <source>
        <dbReference type="SAM" id="Phobius"/>
    </source>
</evidence>
<keyword evidence="1" id="KW-1133">Transmembrane helix</keyword>
<dbReference type="Proteomes" id="UP000462014">
    <property type="component" value="Unassembled WGS sequence"/>
</dbReference>
<name>A0A7K1SWQ5_9SPHI</name>
<gene>
    <name evidence="2" type="ORF">GO621_09020</name>
</gene>
<feature type="transmembrane region" description="Helical" evidence="1">
    <location>
        <begin position="47"/>
        <end position="67"/>
    </location>
</feature>
<dbReference type="EMBL" id="WPIK01000007">
    <property type="protein sequence ID" value="MVN21677.1"/>
    <property type="molecule type" value="Genomic_DNA"/>
</dbReference>
<reference evidence="2 3" key="1">
    <citation type="submission" date="2019-12" db="EMBL/GenBank/DDBJ databases">
        <title>Mucilaginibacter sp. HMF7410 genome sequencing and assembly.</title>
        <authorList>
            <person name="Kang H."/>
            <person name="Cha I."/>
            <person name="Kim H."/>
            <person name="Joh K."/>
        </authorList>
    </citation>
    <scope>NUCLEOTIDE SEQUENCE [LARGE SCALE GENOMIC DNA]</scope>
    <source>
        <strain evidence="2 3">HMF7410</strain>
    </source>
</reference>
<sequence length="452" mass="49758">MMENENFDEELKNRIKQVFEEYDDGTAEEGWNLLREKYPEKNRRKYFFRWFGSAAALIFIAFVFWLYQPDILQNKVSKVKKQQAKNSVAALPHQYFSPKKAVSGKILPETNTQKTPVKTALGFTENHLRGINKIVKQRIAADTVNTEKTPVKTVPGFIPKQVLAQKEQADLSVNKQEVSNQNNTSFTGIKNVSDSTAKQAKIQVPVPADSSGRKQLVIAKKTNTPVVKPAVLNKAAKAETVKNPVKKSSIFSLELYAGPHLNYASGSNNQLGLGAGVSTDFRLAKNFKISTGLGLMQNNLTYNQNIPNGSLLAASNYATMPSSSITVTNSSLSSINASLVALDIPVNLTYTFLPGKNSMAVSAGFSSNTFVKEAYDYHYNTSTSTTQNIKSFNNFNFAKTLNIAVGFAYPLGKNKLQIEPFLKYPLGGLGSQQLLFGSAGINLKLDLQQVKK</sequence>
<dbReference type="RefSeq" id="WP_157566218.1">
    <property type="nucleotide sequence ID" value="NZ_WPIK01000007.1"/>
</dbReference>
<comment type="caution">
    <text evidence="2">The sequence shown here is derived from an EMBL/GenBank/DDBJ whole genome shotgun (WGS) entry which is preliminary data.</text>
</comment>
<keyword evidence="3" id="KW-1185">Reference proteome</keyword>
<proteinExistence type="predicted"/>
<keyword evidence="1" id="KW-0472">Membrane</keyword>
<organism evidence="2 3">
    <name type="scientific">Mucilaginibacter arboris</name>
    <dbReference type="NCBI Taxonomy" id="2682090"/>
    <lineage>
        <taxon>Bacteria</taxon>
        <taxon>Pseudomonadati</taxon>
        <taxon>Bacteroidota</taxon>
        <taxon>Sphingobacteriia</taxon>
        <taxon>Sphingobacteriales</taxon>
        <taxon>Sphingobacteriaceae</taxon>
        <taxon>Mucilaginibacter</taxon>
    </lineage>
</organism>
<evidence type="ECO:0000313" key="3">
    <source>
        <dbReference type="Proteomes" id="UP000462014"/>
    </source>
</evidence>
<dbReference type="AlphaFoldDB" id="A0A7K1SWQ5"/>
<accession>A0A7K1SWQ5</accession>
<protein>
    <submittedName>
        <fullName evidence="2">Outer membrane beta-barrel protein</fullName>
    </submittedName>
</protein>
<keyword evidence="1" id="KW-0812">Transmembrane</keyword>
<evidence type="ECO:0000313" key="2">
    <source>
        <dbReference type="EMBL" id="MVN21677.1"/>
    </source>
</evidence>